<feature type="chain" id="PRO_5015952201" evidence="1">
    <location>
        <begin position="21"/>
        <end position="388"/>
    </location>
</feature>
<evidence type="ECO:0000313" key="4">
    <source>
        <dbReference type="EMBL" id="PXV65904.1"/>
    </source>
</evidence>
<dbReference type="OrthoDB" id="9801061at2"/>
<dbReference type="InterPro" id="IPR048503">
    <property type="entry name" value="NamZ_C"/>
</dbReference>
<dbReference type="RefSeq" id="WP_110310092.1">
    <property type="nucleotide sequence ID" value="NZ_QICL01000006.1"/>
</dbReference>
<accession>A0A2V3PS39</accession>
<dbReference type="AlphaFoldDB" id="A0A2V3PS39"/>
<proteinExistence type="predicted"/>
<organism evidence="4 5">
    <name type="scientific">Dysgonomonas alginatilytica</name>
    <dbReference type="NCBI Taxonomy" id="1605892"/>
    <lineage>
        <taxon>Bacteria</taxon>
        <taxon>Pseudomonadati</taxon>
        <taxon>Bacteroidota</taxon>
        <taxon>Bacteroidia</taxon>
        <taxon>Bacteroidales</taxon>
        <taxon>Dysgonomonadaceae</taxon>
        <taxon>Dysgonomonas</taxon>
    </lineage>
</organism>
<keyword evidence="1" id="KW-0732">Signal</keyword>
<dbReference type="EMBL" id="QICL01000006">
    <property type="protein sequence ID" value="PXV65904.1"/>
    <property type="molecule type" value="Genomic_DNA"/>
</dbReference>
<evidence type="ECO:0000259" key="3">
    <source>
        <dbReference type="Pfam" id="PF20732"/>
    </source>
</evidence>
<dbReference type="Pfam" id="PF07075">
    <property type="entry name" value="NamZ_N"/>
    <property type="match status" value="1"/>
</dbReference>
<gene>
    <name evidence="4" type="ORF">CLV62_10677</name>
</gene>
<protein>
    <submittedName>
        <fullName evidence="4">Uncharacterized protein YbbC (DUF1343 family)</fullName>
    </submittedName>
</protein>
<dbReference type="Gene3D" id="3.40.50.12170">
    <property type="entry name" value="Uncharacterised protein PF07075, DUF1343"/>
    <property type="match status" value="1"/>
</dbReference>
<evidence type="ECO:0000259" key="2">
    <source>
        <dbReference type="Pfam" id="PF07075"/>
    </source>
</evidence>
<evidence type="ECO:0000256" key="1">
    <source>
        <dbReference type="SAM" id="SignalP"/>
    </source>
</evidence>
<sequence length="388" mass="43388">MKRGFLLILFSALFCTFSSGTNKIKVGADQPDKLLPLVKNKSVALVVNHTSCLTDGTHLLDALLSENVNVVKIFAPEHGFRGNADAGEQVADGKDIKSGIPLMSLYGKNKKPSAEMLKGVDVVIFDIQDVGARFYTYISTMHYVMEGCAENKKECIILDRPNPHDYIDGPVLELPYKSFVGMHPIPVLHGLTVGELAQMINGEGWLKGKLTCDLKIITIEGWKHGDPYSLPIKPSPNLPNDQAIRLYASLCFFEATGISVGRGTYFPFQVIGYPNPKFGTFTFTPVSLPGFEKNPLQKDKLCYGYDLRKIEFDKGLSLSYLLDFYKKSGLGAKFFTSPDFMNLLSGTNSLQRQIIAGQSEEAIRKTWQKGLNEYKQRRKKYILYEDRK</sequence>
<dbReference type="PIRSF" id="PIRSF016719">
    <property type="entry name" value="UCP016719"/>
    <property type="match status" value="1"/>
</dbReference>
<dbReference type="InterPro" id="IPR008302">
    <property type="entry name" value="NamZ"/>
</dbReference>
<dbReference type="GO" id="GO:0033922">
    <property type="term" value="F:peptidoglycan beta-N-acetylmuramidase activity"/>
    <property type="evidence" value="ECO:0007669"/>
    <property type="project" value="InterPro"/>
</dbReference>
<evidence type="ECO:0000313" key="5">
    <source>
        <dbReference type="Proteomes" id="UP000247973"/>
    </source>
</evidence>
<comment type="caution">
    <text evidence="4">The sequence shown here is derived from an EMBL/GenBank/DDBJ whole genome shotgun (WGS) entry which is preliminary data.</text>
</comment>
<feature type="domain" description="Peptidoglycan beta-N-acetylmuramidase NamZ N-terminal" evidence="2">
    <location>
        <begin position="43"/>
        <end position="241"/>
    </location>
</feature>
<dbReference type="InterPro" id="IPR048502">
    <property type="entry name" value="NamZ_N"/>
</dbReference>
<dbReference type="PANTHER" id="PTHR42915:SF1">
    <property type="entry name" value="PEPTIDOGLYCAN BETA-N-ACETYLMURAMIDASE NAMZ"/>
    <property type="match status" value="1"/>
</dbReference>
<dbReference type="Gene3D" id="3.90.1150.140">
    <property type="match status" value="1"/>
</dbReference>
<keyword evidence="5" id="KW-1185">Reference proteome</keyword>
<feature type="domain" description="Peptidoglycan beta-N-acetylmuramidase NamZ C-terminal" evidence="3">
    <location>
        <begin position="246"/>
        <end position="384"/>
    </location>
</feature>
<dbReference type="Pfam" id="PF20732">
    <property type="entry name" value="NamZ_C"/>
    <property type="match status" value="1"/>
</dbReference>
<dbReference type="PANTHER" id="PTHR42915">
    <property type="entry name" value="HYPOTHETICAL 460 KDA PROTEIN IN FEUA-SIGW INTERGENIC REGION [PRECURSOR]"/>
    <property type="match status" value="1"/>
</dbReference>
<feature type="signal peptide" evidence="1">
    <location>
        <begin position="1"/>
        <end position="20"/>
    </location>
</feature>
<dbReference type="Proteomes" id="UP000247973">
    <property type="component" value="Unassembled WGS sequence"/>
</dbReference>
<name>A0A2V3PS39_9BACT</name>
<reference evidence="4 5" key="1">
    <citation type="submission" date="2018-03" db="EMBL/GenBank/DDBJ databases">
        <title>Genomic Encyclopedia of Archaeal and Bacterial Type Strains, Phase II (KMG-II): from individual species to whole genera.</title>
        <authorList>
            <person name="Goeker M."/>
        </authorList>
    </citation>
    <scope>NUCLEOTIDE SEQUENCE [LARGE SCALE GENOMIC DNA]</scope>
    <source>
        <strain evidence="4 5">DSM 100214</strain>
    </source>
</reference>